<dbReference type="PANTHER" id="PTHR43808">
    <property type="entry name" value="ACETYLORNITHINE DEACETYLASE"/>
    <property type="match status" value="1"/>
</dbReference>
<evidence type="ECO:0000313" key="1">
    <source>
        <dbReference type="EMBL" id="KQL20815.1"/>
    </source>
</evidence>
<proteinExistence type="predicted"/>
<dbReference type="InterPro" id="IPR012166">
    <property type="entry name" value="Uncharacterised_RocB"/>
</dbReference>
<reference evidence="1 2" key="1">
    <citation type="submission" date="2015-09" db="EMBL/GenBank/DDBJ databases">
        <title>Genome sequencing project for genomic taxonomy and phylogenomics of Bacillus-like bacteria.</title>
        <authorList>
            <person name="Liu B."/>
            <person name="Wang J."/>
            <person name="Zhu Y."/>
            <person name="Liu G."/>
            <person name="Chen Q."/>
            <person name="Chen Z."/>
            <person name="Lan J."/>
            <person name="Che J."/>
            <person name="Ge C."/>
            <person name="Shi H."/>
            <person name="Pan Z."/>
            <person name="Liu X."/>
        </authorList>
    </citation>
    <scope>NUCLEOTIDE SEQUENCE [LARGE SCALE GENOMIC DNA]</scope>
    <source>
        <strain evidence="1 2">FJAT-18043</strain>
    </source>
</reference>
<dbReference type="SUPFAM" id="SSF53187">
    <property type="entry name" value="Zn-dependent exopeptidases"/>
    <property type="match status" value="1"/>
</dbReference>
<keyword evidence="2" id="KW-1185">Reference proteome</keyword>
<dbReference type="InterPro" id="IPR002933">
    <property type="entry name" value="Peptidase_M20"/>
</dbReference>
<dbReference type="PATRIC" id="fig|1637975.4.peg.4166"/>
<dbReference type="PIRSF" id="PIRSF010386">
    <property type="entry name" value="RocB"/>
    <property type="match status" value="1"/>
</dbReference>
<dbReference type="EMBL" id="LJIX01000006">
    <property type="protein sequence ID" value="KQL20815.1"/>
    <property type="molecule type" value="Genomic_DNA"/>
</dbReference>
<organism evidence="1 2">
    <name type="scientific">Cytobacillus solani</name>
    <dbReference type="NCBI Taxonomy" id="1637975"/>
    <lineage>
        <taxon>Bacteria</taxon>
        <taxon>Bacillati</taxon>
        <taxon>Bacillota</taxon>
        <taxon>Bacilli</taxon>
        <taxon>Bacillales</taxon>
        <taxon>Bacillaceae</taxon>
        <taxon>Cytobacillus</taxon>
    </lineage>
</organism>
<protein>
    <recommendedName>
        <fullName evidence="3">Amino acid degradation protein</fullName>
    </recommendedName>
</protein>
<sequence length="537" mass="61407">MEKMKMQSAEQLLNLLNDLVSIGSISLSEAEIQFPLRVEHHLKQVPYFSTHPSYIKNHLMMDGRSFLTALYKHEEAVKTVVMISHFDVVNVEDYGDLNHLAFQPVELTEALFNRADELPEDAREDLESREWLFGRGTMDMKCGLVQHISLLERASMEQWKLNLLLLTVPDEEVNSVGMREAVPKLLELAEEHKLNYSLFLNSEPMFALEPNDKNHYFYTGTIGKIMPAALCFGKETHVGEPLSGLNAAWMTSVLTQEIEWNERLCETVNGQMSPPPTLLWQRDLKKDYTTQIPHRSVSLYNLLLMKRNAADVMEEMKDIAEAAANKMEHFMKEKYRTFQVDLSQPPSIRVLLFEELKEYACKKLGNEFISVLEQSIVTQTIGDSREQSIQVVDQLAMLCQELGPMIILFYAPPYYPAINTADHPIIQELSDSIVHYSTEKLGFELMPVDYFNGICDLSYAGLQGELADMHRFDTNLPGGRVLYSIPFQDMSKLTAPVINVGPIGRDAHKKTERLHMPFAFEQLPKLLTHLLLTHIEQ</sequence>
<comment type="caution">
    <text evidence="1">The sequence shown here is derived from an EMBL/GenBank/DDBJ whole genome shotgun (WGS) entry which is preliminary data.</text>
</comment>
<dbReference type="Proteomes" id="UP000050996">
    <property type="component" value="Unassembled WGS sequence"/>
</dbReference>
<gene>
    <name evidence="1" type="ORF">AN957_20930</name>
</gene>
<dbReference type="GO" id="GO:0016787">
    <property type="term" value="F:hydrolase activity"/>
    <property type="evidence" value="ECO:0007669"/>
    <property type="project" value="InterPro"/>
</dbReference>
<dbReference type="STRING" id="1637975.AN957_20930"/>
<dbReference type="Gene3D" id="3.40.630.10">
    <property type="entry name" value="Zn peptidases"/>
    <property type="match status" value="1"/>
</dbReference>
<dbReference type="PANTHER" id="PTHR43808:SF27">
    <property type="entry name" value="PROTEIN ROCB"/>
    <property type="match status" value="1"/>
</dbReference>
<evidence type="ECO:0008006" key="3">
    <source>
        <dbReference type="Google" id="ProtNLM"/>
    </source>
</evidence>
<dbReference type="Pfam" id="PF01546">
    <property type="entry name" value="Peptidase_M20"/>
    <property type="match status" value="1"/>
</dbReference>
<name>A0A0Q3VIR9_9BACI</name>
<dbReference type="AlphaFoldDB" id="A0A0Q3VIR9"/>
<dbReference type="InterPro" id="IPR050072">
    <property type="entry name" value="Peptidase_M20A"/>
</dbReference>
<evidence type="ECO:0000313" key="2">
    <source>
        <dbReference type="Proteomes" id="UP000050996"/>
    </source>
</evidence>
<dbReference type="RefSeq" id="WP_053477308.1">
    <property type="nucleotide sequence ID" value="NZ_CP041305.1"/>
</dbReference>
<accession>A0A0Q3VIR9</accession>